<proteinExistence type="predicted"/>
<dbReference type="KEGG" id="sfiy:F0344_01070"/>
<dbReference type="InterPro" id="IPR000833">
    <property type="entry name" value="A-amylase_inhib"/>
</dbReference>
<sequence>MPDMNLSLTARASHLVALVAAAVASVLMALAAAPSAVAATAAAPECVQHYSGRRYSTVVNSCDVTAAVTVEYTDGQAAPCRVIEPGMSATFAGYGPQLNYVTGLRTCEPDLVEAGGA</sequence>
<dbReference type="EMBL" id="CP045702">
    <property type="protein sequence ID" value="QNE79004.1"/>
    <property type="molecule type" value="Genomic_DNA"/>
</dbReference>
<dbReference type="Pfam" id="PF01356">
    <property type="entry name" value="A_amylase_inhib"/>
    <property type="match status" value="1"/>
</dbReference>
<dbReference type="GO" id="GO:0015066">
    <property type="term" value="F:alpha-amylase inhibitor activity"/>
    <property type="evidence" value="ECO:0007669"/>
    <property type="project" value="UniProtKB-KW"/>
</dbReference>
<feature type="signal peptide" evidence="3">
    <location>
        <begin position="1"/>
        <end position="38"/>
    </location>
</feature>
<evidence type="ECO:0000313" key="4">
    <source>
        <dbReference type="EMBL" id="QNE79004.1"/>
    </source>
</evidence>
<feature type="chain" id="PRO_5028891105" evidence="3">
    <location>
        <begin position="39"/>
        <end position="117"/>
    </location>
</feature>
<name>A0A7G7BUI9_9ACTN</name>
<evidence type="ECO:0000256" key="1">
    <source>
        <dbReference type="ARBA" id="ARBA00022579"/>
    </source>
</evidence>
<accession>A0A7G7BUI9</accession>
<dbReference type="SUPFAM" id="SSF49498">
    <property type="entry name" value="alpha-Amylase inhibitor tendamistat"/>
    <property type="match status" value="1"/>
</dbReference>
<keyword evidence="2" id="KW-1015">Disulfide bond</keyword>
<organism evidence="4 5">
    <name type="scientific">Streptomyces finlayi</name>
    <dbReference type="NCBI Taxonomy" id="67296"/>
    <lineage>
        <taxon>Bacteria</taxon>
        <taxon>Bacillati</taxon>
        <taxon>Actinomycetota</taxon>
        <taxon>Actinomycetes</taxon>
        <taxon>Kitasatosporales</taxon>
        <taxon>Streptomycetaceae</taxon>
        <taxon>Streptomyces</taxon>
    </lineage>
</organism>
<reference evidence="5" key="1">
    <citation type="submission" date="2019-10" db="EMBL/GenBank/DDBJ databases">
        <title>Antimicrobial potential of Antarctic Bacteria.</title>
        <authorList>
            <person name="Benaud N."/>
            <person name="Edwards R.J."/>
            <person name="Ferrari B.C."/>
        </authorList>
    </citation>
    <scope>NUCLEOTIDE SEQUENCE [LARGE SCALE GENOMIC DNA]</scope>
    <source>
        <strain evidence="5">NBSH44</strain>
    </source>
</reference>
<dbReference type="Proteomes" id="UP000515307">
    <property type="component" value="Chromosome"/>
</dbReference>
<keyword evidence="3" id="KW-0732">Signal</keyword>
<dbReference type="SMART" id="SM00783">
    <property type="entry name" value="A_amylase_inhib"/>
    <property type="match status" value="1"/>
</dbReference>
<dbReference type="AlphaFoldDB" id="A0A7G7BUI9"/>
<evidence type="ECO:0000256" key="3">
    <source>
        <dbReference type="SAM" id="SignalP"/>
    </source>
</evidence>
<protein>
    <submittedName>
        <fullName evidence="4">Alpha-amylase</fullName>
    </submittedName>
</protein>
<dbReference type="InterPro" id="IPR036379">
    <property type="entry name" value="A-amylase_inhib_sf"/>
</dbReference>
<evidence type="ECO:0000256" key="2">
    <source>
        <dbReference type="ARBA" id="ARBA00023157"/>
    </source>
</evidence>
<dbReference type="Gene3D" id="2.60.40.20">
    <property type="entry name" value="Alpha-amylase inhibitor"/>
    <property type="match status" value="1"/>
</dbReference>
<keyword evidence="5" id="KW-1185">Reference proteome</keyword>
<evidence type="ECO:0000313" key="5">
    <source>
        <dbReference type="Proteomes" id="UP000515307"/>
    </source>
</evidence>
<gene>
    <name evidence="4" type="ORF">F0344_01070</name>
</gene>
<keyword evidence="1" id="KW-0022">Alpha-amylase inhibitor</keyword>